<dbReference type="InterPro" id="IPR008969">
    <property type="entry name" value="CarboxyPept-like_regulatory"/>
</dbReference>
<gene>
    <name evidence="1" type="ordered locus">Cpin_1130</name>
</gene>
<sequence>MRKTNPVTLSIPQACHESWQDMPPNEKGRFCQHCQKTVIDFTNMSDHEIARLVNRSKGQLCGRLHVSQLDREIYTTKKNTPWMKIAAMVSALTLTTPAVSAKAAAIATVQLNEKEDIIAKGDTTIVISGQVVDTTAARIPLPGVDIVLKGGKIRTITNETGAFMLHLPADIKKEDLLLVISFIGYQTQVLPISSAELQQNIVVTLVPEQFDGEGVVLGGVHSWRPSTVWQRFKYKIGSLFH</sequence>
<accession>A0A979G0P8</accession>
<dbReference type="Proteomes" id="UP000002215">
    <property type="component" value="Chromosome"/>
</dbReference>
<reference evidence="2" key="1">
    <citation type="submission" date="2009-08" db="EMBL/GenBank/DDBJ databases">
        <title>The complete genome of Chitinophaga pinensis DSM 2588.</title>
        <authorList>
            <consortium name="US DOE Joint Genome Institute (JGI-PGF)"/>
            <person name="Lucas S."/>
            <person name="Copeland A."/>
            <person name="Lapidus A."/>
            <person name="Glavina del Rio T."/>
            <person name="Dalin E."/>
            <person name="Tice H."/>
            <person name="Bruce D."/>
            <person name="Goodwin L."/>
            <person name="Pitluck S."/>
            <person name="Kyrpides N."/>
            <person name="Mavromatis K."/>
            <person name="Ivanova N."/>
            <person name="Mikhailova N."/>
            <person name="Sims D."/>
            <person name="Meinche L."/>
            <person name="Brettin T."/>
            <person name="Detter J.C."/>
            <person name="Han C."/>
            <person name="Larimer F."/>
            <person name="Land M."/>
            <person name="Hauser L."/>
            <person name="Markowitz V."/>
            <person name="Cheng J.-F."/>
            <person name="Hugenholtz P."/>
            <person name="Woyke T."/>
            <person name="Wu D."/>
            <person name="Spring S."/>
            <person name="Klenk H.-P."/>
            <person name="Eisen J.A."/>
        </authorList>
    </citation>
    <scope>NUCLEOTIDE SEQUENCE [LARGE SCALE GENOMIC DNA]</scope>
    <source>
        <strain evidence="2">ATCC 43595 / DSM 2588 / LMG 13176 / NBRC 15968 / NCIMB 11800 / UQM 2034</strain>
    </source>
</reference>
<proteinExistence type="predicted"/>
<dbReference type="OrthoDB" id="7432683at2"/>
<dbReference type="KEGG" id="cpi:Cpin_1130"/>
<dbReference type="RefSeq" id="WP_012788804.1">
    <property type="nucleotide sequence ID" value="NC_013132.1"/>
</dbReference>
<reference evidence="1 2" key="2">
    <citation type="journal article" date="2010" name="Stand. Genomic Sci.">
        <title>Complete genome sequence of Chitinophaga pinensis type strain (UQM 2034).</title>
        <authorList>
            <person name="Glavina Del Rio T."/>
            <person name="Abt B."/>
            <person name="Spring S."/>
            <person name="Lapidus A."/>
            <person name="Nolan M."/>
            <person name="Tice H."/>
            <person name="Copeland A."/>
            <person name="Cheng J.F."/>
            <person name="Chen F."/>
            <person name="Bruce D."/>
            <person name="Goodwin L."/>
            <person name="Pitluck S."/>
            <person name="Ivanova N."/>
            <person name="Mavromatis K."/>
            <person name="Mikhailova N."/>
            <person name="Pati A."/>
            <person name="Chen A."/>
            <person name="Palaniappan K."/>
            <person name="Land M."/>
            <person name="Hauser L."/>
            <person name="Chang Y.J."/>
            <person name="Jeffries C.D."/>
            <person name="Chain P."/>
            <person name="Saunders E."/>
            <person name="Detter J.C."/>
            <person name="Brettin T."/>
            <person name="Rohde M."/>
            <person name="Goker M."/>
            <person name="Bristow J."/>
            <person name="Eisen J.A."/>
            <person name="Markowitz V."/>
            <person name="Hugenholtz P."/>
            <person name="Kyrpides N.C."/>
            <person name="Klenk H.P."/>
            <person name="Lucas S."/>
        </authorList>
    </citation>
    <scope>NUCLEOTIDE SEQUENCE [LARGE SCALE GENOMIC DNA]</scope>
    <source>
        <strain evidence="2">ATCC 43595 / DSM 2588 / LMG 13176 / NBRC 15968 / NCIMB 11800 / UQM 2034</strain>
    </source>
</reference>
<dbReference type="EMBL" id="CP001699">
    <property type="protein sequence ID" value="ACU58628.1"/>
    <property type="molecule type" value="Genomic_DNA"/>
</dbReference>
<name>A0A979G0P8_CHIPD</name>
<dbReference type="SUPFAM" id="SSF49464">
    <property type="entry name" value="Carboxypeptidase regulatory domain-like"/>
    <property type="match status" value="1"/>
</dbReference>
<evidence type="ECO:0008006" key="3">
    <source>
        <dbReference type="Google" id="ProtNLM"/>
    </source>
</evidence>
<dbReference type="AlphaFoldDB" id="A0A979G0P8"/>
<dbReference type="Pfam" id="PF13715">
    <property type="entry name" value="CarbopepD_reg_2"/>
    <property type="match status" value="1"/>
</dbReference>
<dbReference type="Gene3D" id="2.60.40.1120">
    <property type="entry name" value="Carboxypeptidase-like, regulatory domain"/>
    <property type="match status" value="1"/>
</dbReference>
<organism evidence="1 2">
    <name type="scientific">Chitinophaga pinensis (strain ATCC 43595 / DSM 2588 / LMG 13176 / NBRC 15968 / NCIMB 11800 / UQM 2034)</name>
    <dbReference type="NCBI Taxonomy" id="485918"/>
    <lineage>
        <taxon>Bacteria</taxon>
        <taxon>Pseudomonadati</taxon>
        <taxon>Bacteroidota</taxon>
        <taxon>Chitinophagia</taxon>
        <taxon>Chitinophagales</taxon>
        <taxon>Chitinophagaceae</taxon>
        <taxon>Chitinophaga</taxon>
    </lineage>
</organism>
<evidence type="ECO:0000313" key="1">
    <source>
        <dbReference type="EMBL" id="ACU58628.1"/>
    </source>
</evidence>
<protein>
    <recommendedName>
        <fullName evidence="3">Carboxypeptidase-like protein</fullName>
    </recommendedName>
</protein>
<evidence type="ECO:0000313" key="2">
    <source>
        <dbReference type="Proteomes" id="UP000002215"/>
    </source>
</evidence>